<reference evidence="3 4" key="1">
    <citation type="submission" date="2020-07" db="EMBL/GenBank/DDBJ databases">
        <title>Endozoicomonas sp. nov., isolated from sediment.</title>
        <authorList>
            <person name="Gu T."/>
        </authorList>
    </citation>
    <scope>NUCLEOTIDE SEQUENCE [LARGE SCALE GENOMIC DNA]</scope>
    <source>
        <strain evidence="3 4">SM1973</strain>
    </source>
</reference>
<proteinExistence type="predicted"/>
<evidence type="ECO:0000313" key="4">
    <source>
        <dbReference type="Proteomes" id="UP000569732"/>
    </source>
</evidence>
<protein>
    <submittedName>
        <fullName evidence="3">Helix-turn-helix transcriptional regulator</fullName>
    </submittedName>
</protein>
<sequence>MQFSVFIQKHGDDEVAAMLGVKKRTVSSWRRMERAPTPEQAYNIIEKTQQVVDWQGIYQPYVTYRKRQKSKKQSMLTQHNTQQTTNKH</sequence>
<comment type="caution">
    <text evidence="3">The sequence shown here is derived from an EMBL/GenBank/DDBJ whole genome shotgun (WGS) entry which is preliminary data.</text>
</comment>
<feature type="compositionally biased region" description="Low complexity" evidence="1">
    <location>
        <begin position="77"/>
        <end position="88"/>
    </location>
</feature>
<keyword evidence="4" id="KW-1185">Reference proteome</keyword>
<evidence type="ECO:0000259" key="2">
    <source>
        <dbReference type="Pfam" id="PF01381"/>
    </source>
</evidence>
<accession>A0A853I160</accession>
<dbReference type="InterPro" id="IPR001387">
    <property type="entry name" value="Cro/C1-type_HTH"/>
</dbReference>
<evidence type="ECO:0000256" key="1">
    <source>
        <dbReference type="SAM" id="MobiDB-lite"/>
    </source>
</evidence>
<name>A0A853I160_9GAMM</name>
<dbReference type="EMBL" id="JACCKB010000003">
    <property type="protein sequence ID" value="NYZ65142.1"/>
    <property type="molecule type" value="Genomic_DNA"/>
</dbReference>
<dbReference type="Proteomes" id="UP000569732">
    <property type="component" value="Unassembled WGS sequence"/>
</dbReference>
<gene>
    <name evidence="3" type="ORF">H0A36_03915</name>
</gene>
<dbReference type="RefSeq" id="WP_180567164.1">
    <property type="nucleotide sequence ID" value="NZ_JACCKB010000003.1"/>
</dbReference>
<dbReference type="Pfam" id="PF01381">
    <property type="entry name" value="HTH_3"/>
    <property type="match status" value="1"/>
</dbReference>
<feature type="region of interest" description="Disordered" evidence="1">
    <location>
        <begin position="67"/>
        <end position="88"/>
    </location>
</feature>
<feature type="domain" description="HTH cro/C1-type" evidence="2">
    <location>
        <begin position="14"/>
        <end position="46"/>
    </location>
</feature>
<organism evidence="3 4">
    <name type="scientific">Spartinivicinus marinus</name>
    <dbReference type="NCBI Taxonomy" id="2994442"/>
    <lineage>
        <taxon>Bacteria</taxon>
        <taxon>Pseudomonadati</taxon>
        <taxon>Pseudomonadota</taxon>
        <taxon>Gammaproteobacteria</taxon>
        <taxon>Oceanospirillales</taxon>
        <taxon>Zooshikellaceae</taxon>
        <taxon>Spartinivicinus</taxon>
    </lineage>
</organism>
<evidence type="ECO:0000313" key="3">
    <source>
        <dbReference type="EMBL" id="NYZ65142.1"/>
    </source>
</evidence>
<dbReference type="AlphaFoldDB" id="A0A853I160"/>